<proteinExistence type="predicted"/>
<dbReference type="InterPro" id="IPR029005">
    <property type="entry name" value="LIM-bd/SEUSS"/>
</dbReference>
<comment type="caution">
    <text evidence="2">The sequence shown here is derived from an EMBL/GenBank/DDBJ whole genome shotgun (WGS) entry which is preliminary data.</text>
</comment>
<protein>
    <submittedName>
        <fullName evidence="2">Uncharacterized protein</fullName>
    </submittedName>
</protein>
<dbReference type="AlphaFoldDB" id="S8DVF5"/>
<reference evidence="2 3" key="1">
    <citation type="journal article" date="2013" name="BMC Genomics">
        <title>The miniature genome of a carnivorous plant Genlisea aurea contains a low number of genes and short non-coding sequences.</title>
        <authorList>
            <person name="Leushkin E.V."/>
            <person name="Sutormin R.A."/>
            <person name="Nabieva E.R."/>
            <person name="Penin A.A."/>
            <person name="Kondrashov A.S."/>
            <person name="Logacheva M.D."/>
        </authorList>
    </citation>
    <scope>NUCLEOTIDE SEQUENCE [LARGE SCALE GENOMIC DNA]</scope>
</reference>
<organism evidence="2 3">
    <name type="scientific">Genlisea aurea</name>
    <dbReference type="NCBI Taxonomy" id="192259"/>
    <lineage>
        <taxon>Eukaryota</taxon>
        <taxon>Viridiplantae</taxon>
        <taxon>Streptophyta</taxon>
        <taxon>Embryophyta</taxon>
        <taxon>Tracheophyta</taxon>
        <taxon>Spermatophyta</taxon>
        <taxon>Magnoliopsida</taxon>
        <taxon>eudicotyledons</taxon>
        <taxon>Gunneridae</taxon>
        <taxon>Pentapetalae</taxon>
        <taxon>asterids</taxon>
        <taxon>lamiids</taxon>
        <taxon>Lamiales</taxon>
        <taxon>Lentibulariaceae</taxon>
        <taxon>Genlisea</taxon>
    </lineage>
</organism>
<dbReference type="Proteomes" id="UP000015453">
    <property type="component" value="Unassembled WGS sequence"/>
</dbReference>
<evidence type="ECO:0000256" key="1">
    <source>
        <dbReference type="SAM" id="MobiDB-lite"/>
    </source>
</evidence>
<dbReference type="OrthoDB" id="1740422at2759"/>
<feature type="compositionally biased region" description="Polar residues" evidence="1">
    <location>
        <begin position="29"/>
        <end position="41"/>
    </location>
</feature>
<feature type="region of interest" description="Disordered" evidence="1">
    <location>
        <begin position="1"/>
        <end position="57"/>
    </location>
</feature>
<keyword evidence="3" id="KW-1185">Reference proteome</keyword>
<accession>S8DVF5</accession>
<gene>
    <name evidence="2" type="ORF">M569_10931</name>
</gene>
<feature type="region of interest" description="Disordered" evidence="1">
    <location>
        <begin position="127"/>
        <end position="146"/>
    </location>
</feature>
<name>S8DVF5_9LAMI</name>
<dbReference type="EMBL" id="AUSU01005203">
    <property type="protein sequence ID" value="EPS63852.1"/>
    <property type="molecule type" value="Genomic_DNA"/>
</dbReference>
<evidence type="ECO:0000313" key="2">
    <source>
        <dbReference type="EMBL" id="EPS63852.1"/>
    </source>
</evidence>
<evidence type="ECO:0000313" key="3">
    <source>
        <dbReference type="Proteomes" id="UP000015453"/>
    </source>
</evidence>
<feature type="compositionally biased region" description="Polar residues" evidence="1">
    <location>
        <begin position="11"/>
        <end position="20"/>
    </location>
</feature>
<feature type="non-terminal residue" evidence="2">
    <location>
        <position position="255"/>
    </location>
</feature>
<sequence length="255" mass="27369">MLPSRVAGGVPQSSSNSGISFQGDGHSQVAGNSNFGNSISTVPGHEPGSIHRNTVLNSISSSGPSVGASSLVTDANSGFSGSSHLQRSASFNNTEAYIRVPASPLSFSSNNIGMLCSSVMDVSSVMPQSSYQESGSQQAHQSQQLLGTSSASTPLLHTGQVRNLTNPYFHETTGLSQLQKKPRLDVKPEDLFQQQMSSRQIPNLPLQKFIQQQQILQTMTPLERAQLQQQQLLRQQFQLQGMPRPSIKCPYDGGA</sequence>
<dbReference type="PANTHER" id="PTHR10378">
    <property type="entry name" value="LIM DOMAIN-BINDING PROTEIN"/>
    <property type="match status" value="1"/>
</dbReference>